<accession>A0A6A6UH20</accession>
<reference evidence="1" key="1">
    <citation type="journal article" date="2020" name="Stud. Mycol.">
        <title>101 Dothideomycetes genomes: a test case for predicting lifestyles and emergence of pathogens.</title>
        <authorList>
            <person name="Haridas S."/>
            <person name="Albert R."/>
            <person name="Binder M."/>
            <person name="Bloem J."/>
            <person name="Labutti K."/>
            <person name="Salamov A."/>
            <person name="Andreopoulos B."/>
            <person name="Baker S."/>
            <person name="Barry K."/>
            <person name="Bills G."/>
            <person name="Bluhm B."/>
            <person name="Cannon C."/>
            <person name="Castanera R."/>
            <person name="Culley D."/>
            <person name="Daum C."/>
            <person name="Ezra D."/>
            <person name="Gonzalez J."/>
            <person name="Henrissat B."/>
            <person name="Kuo A."/>
            <person name="Liang C."/>
            <person name="Lipzen A."/>
            <person name="Lutzoni F."/>
            <person name="Magnuson J."/>
            <person name="Mondo S."/>
            <person name="Nolan M."/>
            <person name="Ohm R."/>
            <person name="Pangilinan J."/>
            <person name="Park H.-J."/>
            <person name="Ramirez L."/>
            <person name="Alfaro M."/>
            <person name="Sun H."/>
            <person name="Tritt A."/>
            <person name="Yoshinaga Y."/>
            <person name="Zwiers L.-H."/>
            <person name="Turgeon B."/>
            <person name="Goodwin S."/>
            <person name="Spatafora J."/>
            <person name="Crous P."/>
            <person name="Grigoriev I."/>
        </authorList>
    </citation>
    <scope>NUCLEOTIDE SEQUENCE</scope>
    <source>
        <strain evidence="1">CBS 115976</strain>
    </source>
</reference>
<dbReference type="EMBL" id="MU004233">
    <property type="protein sequence ID" value="KAF2671110.1"/>
    <property type="molecule type" value="Genomic_DNA"/>
</dbReference>
<evidence type="ECO:0000313" key="1">
    <source>
        <dbReference type="EMBL" id="KAF2671110.1"/>
    </source>
</evidence>
<dbReference type="Proteomes" id="UP000799302">
    <property type="component" value="Unassembled WGS sequence"/>
</dbReference>
<gene>
    <name evidence="1" type="ORF">BT63DRAFT_412180</name>
</gene>
<protein>
    <submittedName>
        <fullName evidence="1">Uncharacterized protein</fullName>
    </submittedName>
</protein>
<proteinExistence type="predicted"/>
<keyword evidence="2" id="KW-1185">Reference proteome</keyword>
<name>A0A6A6UH20_9PEZI</name>
<organism evidence="1 2">
    <name type="scientific">Microthyrium microscopicum</name>
    <dbReference type="NCBI Taxonomy" id="703497"/>
    <lineage>
        <taxon>Eukaryota</taxon>
        <taxon>Fungi</taxon>
        <taxon>Dikarya</taxon>
        <taxon>Ascomycota</taxon>
        <taxon>Pezizomycotina</taxon>
        <taxon>Dothideomycetes</taxon>
        <taxon>Dothideomycetes incertae sedis</taxon>
        <taxon>Microthyriales</taxon>
        <taxon>Microthyriaceae</taxon>
        <taxon>Microthyrium</taxon>
    </lineage>
</organism>
<evidence type="ECO:0000313" key="2">
    <source>
        <dbReference type="Proteomes" id="UP000799302"/>
    </source>
</evidence>
<sequence>MSTFLAPITNIPQNTADWHQWVAANRHMDYNNYTGQKYQEIHQYDARLFYGLTQAELNTLPHKEFRSRFDERPGWAYCHYSVLNLVYRKEAMIAGVHRAQGYDPALLLKHGKILYDDFRQQVAQFPELPQGPRVQTRPWAGNRKSVFGDGAYNTWLETNEIPPSQTVVYDP</sequence>
<dbReference type="OrthoDB" id="5190186at2759"/>
<dbReference type="AlphaFoldDB" id="A0A6A6UH20"/>